<keyword evidence="2" id="KW-1003">Cell membrane</keyword>
<dbReference type="PANTHER" id="PTHR32089:SF112">
    <property type="entry name" value="LYSOZYME-LIKE PROTEIN-RELATED"/>
    <property type="match status" value="1"/>
</dbReference>
<keyword evidence="13" id="KW-1185">Reference proteome</keyword>
<evidence type="ECO:0000256" key="5">
    <source>
        <dbReference type="ARBA" id="ARBA00023136"/>
    </source>
</evidence>
<keyword evidence="5 9" id="KW-0472">Membrane</keyword>
<evidence type="ECO:0000259" key="11">
    <source>
        <dbReference type="PROSITE" id="PS50885"/>
    </source>
</evidence>
<dbReference type="RefSeq" id="WP_013280549.1">
    <property type="nucleotide sequence ID" value="NC_014387.1"/>
</dbReference>
<keyword evidence="3 9" id="KW-0812">Transmembrane</keyword>
<evidence type="ECO:0000256" key="3">
    <source>
        <dbReference type="ARBA" id="ARBA00022692"/>
    </source>
</evidence>
<dbReference type="Proteomes" id="UP000001299">
    <property type="component" value="Chromosome 1"/>
</dbReference>
<sequence length="600" mass="65214">MDKKHGSLMLPIVGSIILAVVITAVAIAGFNIYSSINTNKSQTEAYKARLLEDVQAELKNETQEAMSICQVMYDRYLAGEMTMEEAQKEAADIIRELKYNDGAGYFWVDTSKGINVVLLGRDTEGQSRWDSVDPNGTYFIQEMIKNGLQEGGGYTNLMFAKPNETEPLPKINYTAYFEPFDWVMGTGVWVDHLDSLAAEYIGHATMDMYRNINSSIITMLVLLVIGISIAVYMGKRITKPLILATEQMVRMSNNDFTDNEEMEKVRSLPAKENNEIGQIAEALDLMHKNIRDLMMKISDTTAYVASASEELSASASQSAQASEMVANSCTNVANSCSGQITAVSGASNETKAFVNNMQEFQDAISRTTEMIDTTNDAATKGAADMTNATNMMKTIKDSVENTASVVETLGEQLKNIDSFVDTIAEIASQTNLLSLNASIEAARAGEMGKGFAVVASEISKLADQSNEAASKITELIAEIMQNSNEAVEAMRSGAQSVVEGTETVNEAGNTFGNIVEMVYSISEQSARMSEIVGQLSEGTETIAENIQKIENMSADVADETQNVSAASEQQTASTHEVAEASDRLAENAQELQNFVAKFDL</sequence>
<dbReference type="Gene3D" id="3.30.450.20">
    <property type="entry name" value="PAS domain"/>
    <property type="match status" value="1"/>
</dbReference>
<dbReference type="PROSITE" id="PS50111">
    <property type="entry name" value="CHEMOTAXIS_TRANSDUC_2"/>
    <property type="match status" value="1"/>
</dbReference>
<feature type="transmembrane region" description="Helical" evidence="9">
    <location>
        <begin position="216"/>
        <end position="234"/>
    </location>
</feature>
<reference evidence="12 13" key="1">
    <citation type="journal article" date="2010" name="PLoS ONE">
        <title>The glycobiome of the rumen bacterium Butyrivibrio proteoclasticus B316(T) highlights adaptation to a polysaccharide-rich environment.</title>
        <authorList>
            <person name="Kelly W.J."/>
            <person name="Leahy S.C."/>
            <person name="Altermann E."/>
            <person name="Yeoman C.J."/>
            <person name="Dunne J.C."/>
            <person name="Kong Z."/>
            <person name="Pacheco D.M."/>
            <person name="Li D."/>
            <person name="Noel S.J."/>
            <person name="Moon C.D."/>
            <person name="Cookson A.L."/>
            <person name="Attwood G.T."/>
        </authorList>
    </citation>
    <scope>NUCLEOTIDE SEQUENCE [LARGE SCALE GENOMIC DNA]</scope>
    <source>
        <strain evidence="13">ATCC 51982 / DSM 14932 / B316</strain>
    </source>
</reference>
<dbReference type="STRING" id="515622.bpr_I1155"/>
<dbReference type="InterPro" id="IPR033480">
    <property type="entry name" value="sCache_2"/>
</dbReference>
<gene>
    <name evidence="12" type="primary">mcpK</name>
    <name evidence="12" type="ordered locus">bpr_I1155</name>
</gene>
<dbReference type="Pfam" id="PF00672">
    <property type="entry name" value="HAMP"/>
    <property type="match status" value="1"/>
</dbReference>
<name>E0S270_BUTPB</name>
<dbReference type="AlphaFoldDB" id="E0S270"/>
<evidence type="ECO:0000256" key="8">
    <source>
        <dbReference type="PROSITE-ProRule" id="PRU00284"/>
    </source>
</evidence>
<evidence type="ECO:0000256" key="2">
    <source>
        <dbReference type="ARBA" id="ARBA00022475"/>
    </source>
</evidence>
<comment type="similarity">
    <text evidence="7">Belongs to the methyl-accepting chemotaxis (MCP) protein family.</text>
</comment>
<dbReference type="InterPro" id="IPR003660">
    <property type="entry name" value="HAMP_dom"/>
</dbReference>
<dbReference type="eggNOG" id="COG0840">
    <property type="taxonomic scope" value="Bacteria"/>
</dbReference>
<keyword evidence="6 8" id="KW-0807">Transducer</keyword>
<evidence type="ECO:0000259" key="10">
    <source>
        <dbReference type="PROSITE" id="PS50111"/>
    </source>
</evidence>
<dbReference type="SMART" id="SM01049">
    <property type="entry name" value="Cache_2"/>
    <property type="match status" value="1"/>
</dbReference>
<comment type="subcellular location">
    <subcellularLocation>
        <location evidence="1">Cell membrane</location>
        <topology evidence="1">Multi-pass membrane protein</topology>
    </subcellularLocation>
</comment>
<evidence type="ECO:0000256" key="7">
    <source>
        <dbReference type="ARBA" id="ARBA00029447"/>
    </source>
</evidence>
<proteinExistence type="inferred from homology"/>
<evidence type="ECO:0000313" key="12">
    <source>
        <dbReference type="EMBL" id="ADL33895.1"/>
    </source>
</evidence>
<dbReference type="InterPro" id="IPR004089">
    <property type="entry name" value="MCPsignal_dom"/>
</dbReference>
<protein>
    <submittedName>
        <fullName evidence="12">Methyl-accepting chemotaxis protein McpK</fullName>
    </submittedName>
</protein>
<accession>E0S270</accession>
<dbReference type="Gene3D" id="1.10.287.950">
    <property type="entry name" value="Methyl-accepting chemotaxis protein"/>
    <property type="match status" value="1"/>
</dbReference>
<feature type="transmembrane region" description="Helical" evidence="9">
    <location>
        <begin position="12"/>
        <end position="33"/>
    </location>
</feature>
<evidence type="ECO:0000313" key="13">
    <source>
        <dbReference type="Proteomes" id="UP000001299"/>
    </source>
</evidence>
<evidence type="ECO:0000256" key="6">
    <source>
        <dbReference type="ARBA" id="ARBA00023224"/>
    </source>
</evidence>
<dbReference type="SMART" id="SM00304">
    <property type="entry name" value="HAMP"/>
    <property type="match status" value="1"/>
</dbReference>
<dbReference type="EMBL" id="CP001810">
    <property type="protein sequence ID" value="ADL33895.1"/>
    <property type="molecule type" value="Genomic_DNA"/>
</dbReference>
<feature type="domain" description="HAMP" evidence="11">
    <location>
        <begin position="235"/>
        <end position="295"/>
    </location>
</feature>
<dbReference type="Pfam" id="PF17200">
    <property type="entry name" value="sCache_2"/>
    <property type="match status" value="1"/>
</dbReference>
<evidence type="ECO:0000256" key="1">
    <source>
        <dbReference type="ARBA" id="ARBA00004651"/>
    </source>
</evidence>
<dbReference type="PROSITE" id="PS50885">
    <property type="entry name" value="HAMP"/>
    <property type="match status" value="1"/>
</dbReference>
<dbReference type="CDD" id="cd11386">
    <property type="entry name" value="MCP_signal"/>
    <property type="match status" value="1"/>
</dbReference>
<dbReference type="SMART" id="SM00283">
    <property type="entry name" value="MA"/>
    <property type="match status" value="1"/>
</dbReference>
<dbReference type="KEGG" id="bpb:bpr_I1155"/>
<dbReference type="HOGENOM" id="CLU_000445_107_19_9"/>
<feature type="domain" description="Methyl-accepting transducer" evidence="10">
    <location>
        <begin position="314"/>
        <end position="550"/>
    </location>
</feature>
<evidence type="ECO:0000256" key="4">
    <source>
        <dbReference type="ARBA" id="ARBA00022989"/>
    </source>
</evidence>
<dbReference type="Gene3D" id="6.10.340.10">
    <property type="match status" value="1"/>
</dbReference>
<organism evidence="12 13">
    <name type="scientific">Butyrivibrio proteoclasticus (strain ATCC 51982 / DSM 14932 / B316)</name>
    <name type="common">Clostridium proteoclasticum</name>
    <dbReference type="NCBI Taxonomy" id="515622"/>
    <lineage>
        <taxon>Bacteria</taxon>
        <taxon>Bacillati</taxon>
        <taxon>Bacillota</taxon>
        <taxon>Clostridia</taxon>
        <taxon>Lachnospirales</taxon>
        <taxon>Lachnospiraceae</taxon>
        <taxon>Butyrivibrio</taxon>
    </lineage>
</organism>
<dbReference type="SUPFAM" id="SSF58104">
    <property type="entry name" value="Methyl-accepting chemotaxis protein (MCP) signaling domain"/>
    <property type="match status" value="1"/>
</dbReference>
<keyword evidence="4 9" id="KW-1133">Transmembrane helix</keyword>
<dbReference type="PANTHER" id="PTHR32089">
    <property type="entry name" value="METHYL-ACCEPTING CHEMOTAXIS PROTEIN MCPB"/>
    <property type="match status" value="1"/>
</dbReference>
<dbReference type="GO" id="GO:0007165">
    <property type="term" value="P:signal transduction"/>
    <property type="evidence" value="ECO:0007669"/>
    <property type="project" value="UniProtKB-KW"/>
</dbReference>
<evidence type="ECO:0000256" key="9">
    <source>
        <dbReference type="SAM" id="Phobius"/>
    </source>
</evidence>
<dbReference type="GO" id="GO:0005886">
    <property type="term" value="C:plasma membrane"/>
    <property type="evidence" value="ECO:0007669"/>
    <property type="project" value="UniProtKB-SubCell"/>
</dbReference>
<dbReference type="Pfam" id="PF00015">
    <property type="entry name" value="MCPsignal"/>
    <property type="match status" value="1"/>
</dbReference>